<dbReference type="RefSeq" id="WP_240631266.1">
    <property type="nucleotide sequence ID" value="NZ_BJXM01000001.1"/>
</dbReference>
<name>A0A399FDD1_9DEIN</name>
<feature type="chain" id="PRO_5030071947" description="CARDB domain-containing protein" evidence="1">
    <location>
        <begin position="20"/>
        <end position="124"/>
    </location>
</feature>
<accession>A0A399FDD1</accession>
<proteinExistence type="predicted"/>
<feature type="signal peptide" evidence="1">
    <location>
        <begin position="1"/>
        <end position="19"/>
    </location>
</feature>
<evidence type="ECO:0000313" key="3">
    <source>
        <dbReference type="Proteomes" id="UP000266178"/>
    </source>
</evidence>
<dbReference type="InterPro" id="IPR047676">
    <property type="entry name" value="FxLYD_dom"/>
</dbReference>
<reference evidence="2 3" key="1">
    <citation type="submission" date="2018-08" db="EMBL/GenBank/DDBJ databases">
        <title>Meiothermus granaticius genome AF-68 sequencing project.</title>
        <authorList>
            <person name="Da Costa M.S."/>
            <person name="Albuquerque L."/>
            <person name="Raposo P."/>
            <person name="Froufe H.J.C."/>
            <person name="Barroso C.S."/>
            <person name="Egas C."/>
        </authorList>
    </citation>
    <scope>NUCLEOTIDE SEQUENCE [LARGE SCALE GENOMIC DNA]</scope>
    <source>
        <strain evidence="2 3">AF-68</strain>
    </source>
</reference>
<evidence type="ECO:0000313" key="2">
    <source>
        <dbReference type="EMBL" id="RIH92811.1"/>
    </source>
</evidence>
<evidence type="ECO:0008006" key="4">
    <source>
        <dbReference type="Google" id="ProtNLM"/>
    </source>
</evidence>
<dbReference type="EMBL" id="QWLB01000013">
    <property type="protein sequence ID" value="RIH92811.1"/>
    <property type="molecule type" value="Genomic_DNA"/>
</dbReference>
<sequence length="124" mass="13780">MRILHVCTGVMLMATSGLALQSPYHLKVLSWSCQLSPRDAWVRGTVRNIGDRPLQDVRASARVLGRGLRVATNSAPIRARILRPGETASFSVRVPTYFDSKRRCELGFRNPALIQIASLIPDPR</sequence>
<protein>
    <recommendedName>
        <fullName evidence="4">CARDB domain-containing protein</fullName>
    </recommendedName>
</protein>
<dbReference type="Proteomes" id="UP000266178">
    <property type="component" value="Unassembled WGS sequence"/>
</dbReference>
<keyword evidence="3" id="KW-1185">Reference proteome</keyword>
<keyword evidence="1" id="KW-0732">Signal</keyword>
<dbReference type="NCBIfam" id="NF038353">
    <property type="entry name" value="FxLYD_dom"/>
    <property type="match status" value="1"/>
</dbReference>
<dbReference type="AlphaFoldDB" id="A0A399FDD1"/>
<gene>
    <name evidence="2" type="ORF">Mgrana_01216</name>
</gene>
<organism evidence="2 3">
    <name type="scientific">Meiothermus granaticius NBRC 107808</name>
    <dbReference type="NCBI Taxonomy" id="1227551"/>
    <lineage>
        <taxon>Bacteria</taxon>
        <taxon>Thermotogati</taxon>
        <taxon>Deinococcota</taxon>
        <taxon>Deinococci</taxon>
        <taxon>Thermales</taxon>
        <taxon>Thermaceae</taxon>
        <taxon>Meiothermus</taxon>
    </lineage>
</organism>
<evidence type="ECO:0000256" key="1">
    <source>
        <dbReference type="SAM" id="SignalP"/>
    </source>
</evidence>
<comment type="caution">
    <text evidence="2">The sequence shown here is derived from an EMBL/GenBank/DDBJ whole genome shotgun (WGS) entry which is preliminary data.</text>
</comment>